<dbReference type="EMBL" id="CADCTZ010000452">
    <property type="protein sequence ID" value="CAA9344325.1"/>
    <property type="molecule type" value="Genomic_DNA"/>
</dbReference>
<proteinExistence type="predicted"/>
<protein>
    <submittedName>
        <fullName evidence="1">Uncharacterized protein</fullName>
    </submittedName>
</protein>
<feature type="non-terminal residue" evidence="1">
    <location>
        <position position="62"/>
    </location>
</feature>
<sequence length="62" mass="6966">CDRLAPQSRVGESPSGGENLKMLGFRSSIPRYNRINRIYPKSKQAKQPSILKTSTCIACWIL</sequence>
<name>A0A6J4LYM1_9CYAN</name>
<accession>A0A6J4LYM1</accession>
<dbReference type="AlphaFoldDB" id="A0A6J4LYM1"/>
<feature type="non-terminal residue" evidence="1">
    <location>
        <position position="1"/>
    </location>
</feature>
<reference evidence="1" key="1">
    <citation type="submission" date="2020-02" db="EMBL/GenBank/DDBJ databases">
        <authorList>
            <person name="Meier V. D."/>
        </authorList>
    </citation>
    <scope>NUCLEOTIDE SEQUENCE</scope>
    <source>
        <strain evidence="1">AVDCRST_MAG84</strain>
    </source>
</reference>
<evidence type="ECO:0000313" key="1">
    <source>
        <dbReference type="EMBL" id="CAA9344325.1"/>
    </source>
</evidence>
<gene>
    <name evidence="1" type="ORF">AVDCRST_MAG84-2550</name>
</gene>
<organism evidence="1">
    <name type="scientific">uncultured Microcoleus sp</name>
    <dbReference type="NCBI Taxonomy" id="259945"/>
    <lineage>
        <taxon>Bacteria</taxon>
        <taxon>Bacillati</taxon>
        <taxon>Cyanobacteriota</taxon>
        <taxon>Cyanophyceae</taxon>
        <taxon>Oscillatoriophycideae</taxon>
        <taxon>Oscillatoriales</taxon>
        <taxon>Microcoleaceae</taxon>
        <taxon>Microcoleus</taxon>
        <taxon>environmental samples</taxon>
    </lineage>
</organism>